<evidence type="ECO:0000259" key="4">
    <source>
        <dbReference type="Pfam" id="PF04055"/>
    </source>
</evidence>
<keyword evidence="2" id="KW-0408">Iron</keyword>
<dbReference type="SFLD" id="SFLDG01084">
    <property type="entry name" value="Uncharacterised_Radical_SAM_Su"/>
    <property type="match status" value="1"/>
</dbReference>
<dbReference type="Proteomes" id="UP000253915">
    <property type="component" value="Unassembled WGS sequence"/>
</dbReference>
<dbReference type="CDD" id="cd01335">
    <property type="entry name" value="Radical_SAM"/>
    <property type="match status" value="1"/>
</dbReference>
<name>A0A369N131_EGGLN</name>
<dbReference type="Pfam" id="PF04055">
    <property type="entry name" value="Radical_SAM"/>
    <property type="match status" value="1"/>
</dbReference>
<gene>
    <name evidence="6" type="ORF">C1853_13940</name>
    <name evidence="5" type="ORF">C1871_04720</name>
</gene>
<dbReference type="PANTHER" id="PTHR43432:SF5">
    <property type="entry name" value="ELP3_MIAA_NIFB-LIKE RADICAL SAM CORE DOMAIN-CONTAINING PROTEIN"/>
    <property type="match status" value="1"/>
</dbReference>
<evidence type="ECO:0000313" key="8">
    <source>
        <dbReference type="Proteomes" id="UP000253915"/>
    </source>
</evidence>
<dbReference type="SUPFAM" id="SSF102114">
    <property type="entry name" value="Radical SAM enzymes"/>
    <property type="match status" value="1"/>
</dbReference>
<reference evidence="7 8" key="1">
    <citation type="journal article" date="2018" name="Elife">
        <title>Discovery and characterization of a prevalent human gut bacterial enzyme sufficient for the inactivation of a family of plant toxins.</title>
        <authorList>
            <person name="Koppel N."/>
            <person name="Bisanz J.E."/>
            <person name="Pandelia M.E."/>
            <person name="Turnbaugh P.J."/>
            <person name="Balskus E.P."/>
        </authorList>
    </citation>
    <scope>NUCLEOTIDE SEQUENCE [LARGE SCALE GENOMIC DNA]</scope>
    <source>
        <strain evidence="6 8">16A</strain>
        <strain evidence="5 7">FAA1-1-60AUCSF</strain>
    </source>
</reference>
<dbReference type="PANTHER" id="PTHR43432">
    <property type="entry name" value="SLR0285 PROTEIN"/>
    <property type="match status" value="1"/>
</dbReference>
<dbReference type="RefSeq" id="WP_015760108.1">
    <property type="nucleotide sequence ID" value="NZ_CABMOO010000027.1"/>
</dbReference>
<dbReference type="GO" id="GO:0046872">
    <property type="term" value="F:metal ion binding"/>
    <property type="evidence" value="ECO:0007669"/>
    <property type="project" value="UniProtKB-KW"/>
</dbReference>
<organism evidence="5 7">
    <name type="scientific">Eggerthella lenta</name>
    <name type="common">Eubacterium lentum</name>
    <dbReference type="NCBI Taxonomy" id="84112"/>
    <lineage>
        <taxon>Bacteria</taxon>
        <taxon>Bacillati</taxon>
        <taxon>Actinomycetota</taxon>
        <taxon>Coriobacteriia</taxon>
        <taxon>Eggerthellales</taxon>
        <taxon>Eggerthellaceae</taxon>
        <taxon>Eggerthella</taxon>
    </lineage>
</organism>
<dbReference type="Gene3D" id="3.80.30.30">
    <property type="match status" value="1"/>
</dbReference>
<dbReference type="GO" id="GO:0003824">
    <property type="term" value="F:catalytic activity"/>
    <property type="evidence" value="ECO:0007669"/>
    <property type="project" value="InterPro"/>
</dbReference>
<evidence type="ECO:0000256" key="3">
    <source>
        <dbReference type="ARBA" id="ARBA00023014"/>
    </source>
</evidence>
<dbReference type="GO" id="GO:0051536">
    <property type="term" value="F:iron-sulfur cluster binding"/>
    <property type="evidence" value="ECO:0007669"/>
    <property type="project" value="UniProtKB-KW"/>
</dbReference>
<dbReference type="EMBL" id="PPUQ01000027">
    <property type="protein sequence ID" value="RDC34656.1"/>
    <property type="molecule type" value="Genomic_DNA"/>
</dbReference>
<dbReference type="EMBL" id="PPTY01000005">
    <property type="protein sequence ID" value="RDB87145.1"/>
    <property type="molecule type" value="Genomic_DNA"/>
</dbReference>
<dbReference type="InterPro" id="IPR040086">
    <property type="entry name" value="MJ0683-like"/>
</dbReference>
<evidence type="ECO:0000313" key="7">
    <source>
        <dbReference type="Proteomes" id="UP000253857"/>
    </source>
</evidence>
<sequence length="306" mass="33579">MSDAASAAAPCPVVRARSILQKVRAGGNEWFGIDYNMNLYRGCCHGCIYCDSRSECYRIDDFNQVSVKFDALAILRRELRSRRVRGIVGVGAMSDTYNPFERTLRVTRGALELIEEFGFGVSVDTKSTLITRDIDVLSAIGAAGGAIAKITVTTADDQLARIIEPHAPSPSERFAALAELADAGVFCGVLFTPTLPFVTDDDATVRGVVEGAAAAGARFVYHMTGVTMRDRQRDHFLDRIAAADPTLPERYRAAFGDRYFCNSPRATENRALFRSLCKQHGLLWRMSDIVATYKPSQPMGAQTSLF</sequence>
<evidence type="ECO:0000256" key="2">
    <source>
        <dbReference type="ARBA" id="ARBA00023004"/>
    </source>
</evidence>
<dbReference type="InterPro" id="IPR058240">
    <property type="entry name" value="rSAM_sf"/>
</dbReference>
<evidence type="ECO:0000313" key="6">
    <source>
        <dbReference type="EMBL" id="RDC34656.1"/>
    </source>
</evidence>
<feature type="domain" description="Radical SAM core" evidence="4">
    <location>
        <begin position="37"/>
        <end position="202"/>
    </location>
</feature>
<dbReference type="SFLD" id="SFLDS00029">
    <property type="entry name" value="Radical_SAM"/>
    <property type="match status" value="1"/>
</dbReference>
<proteinExistence type="predicted"/>
<keyword evidence="1" id="KW-0479">Metal-binding</keyword>
<evidence type="ECO:0000256" key="1">
    <source>
        <dbReference type="ARBA" id="ARBA00022723"/>
    </source>
</evidence>
<protein>
    <submittedName>
        <fullName evidence="5">Radical SAM protein</fullName>
    </submittedName>
</protein>
<dbReference type="Proteomes" id="UP000253857">
    <property type="component" value="Unassembled WGS sequence"/>
</dbReference>
<keyword evidence="3" id="KW-0411">Iron-sulfur</keyword>
<dbReference type="AlphaFoldDB" id="A0A369N131"/>
<dbReference type="InterPro" id="IPR007197">
    <property type="entry name" value="rSAM"/>
</dbReference>
<dbReference type="OMA" id="GNTDCYQ"/>
<evidence type="ECO:0000313" key="5">
    <source>
        <dbReference type="EMBL" id="RDB87145.1"/>
    </source>
</evidence>
<accession>A0A369N131</accession>
<comment type="caution">
    <text evidence="5">The sequence shown here is derived from an EMBL/GenBank/DDBJ whole genome shotgun (WGS) entry which is preliminary data.</text>
</comment>